<evidence type="ECO:0000313" key="4">
    <source>
        <dbReference type="Proteomes" id="UP000435112"/>
    </source>
</evidence>
<organism evidence="1 4">
    <name type="scientific">Phytophthora rubi</name>
    <dbReference type="NCBI Taxonomy" id="129364"/>
    <lineage>
        <taxon>Eukaryota</taxon>
        <taxon>Sar</taxon>
        <taxon>Stramenopiles</taxon>
        <taxon>Oomycota</taxon>
        <taxon>Peronosporomycetes</taxon>
        <taxon>Peronosporales</taxon>
        <taxon>Peronosporaceae</taxon>
        <taxon>Phytophthora</taxon>
    </lineage>
</organism>
<dbReference type="AlphaFoldDB" id="A0A6A3HEQ6"/>
<dbReference type="EMBL" id="QXFV01004812">
    <property type="protein sequence ID" value="KAE8967693.1"/>
    <property type="molecule type" value="Genomic_DNA"/>
</dbReference>
<accession>A0A6A3HEQ6</accession>
<protein>
    <submittedName>
        <fullName evidence="1">Uncharacterized protein</fullName>
    </submittedName>
</protein>
<dbReference type="EMBL" id="QXFU01004715">
    <property type="protein sequence ID" value="KAE8967405.1"/>
    <property type="molecule type" value="Genomic_DNA"/>
</dbReference>
<comment type="caution">
    <text evidence="1">The sequence shown here is derived from an EMBL/GenBank/DDBJ whole genome shotgun (WGS) entry which is preliminary data.</text>
</comment>
<evidence type="ECO:0000313" key="2">
    <source>
        <dbReference type="EMBL" id="KAE8967693.1"/>
    </source>
</evidence>
<dbReference type="Proteomes" id="UP000435112">
    <property type="component" value="Unassembled WGS sequence"/>
</dbReference>
<sequence>MKDALIVVVPAADDGDEDYKPFYLSFLQYFVPSSRSSEKIQKTKKDV</sequence>
<proteinExistence type="predicted"/>
<evidence type="ECO:0000313" key="1">
    <source>
        <dbReference type="EMBL" id="KAE8967405.1"/>
    </source>
</evidence>
<name>A0A6A3HEQ6_9STRA</name>
<reference evidence="3 4" key="1">
    <citation type="submission" date="2018-09" db="EMBL/GenBank/DDBJ databases">
        <title>Genomic investigation of the strawberry pathogen Phytophthora fragariae indicates pathogenicity is determined by transcriptional variation in three key races.</title>
        <authorList>
            <person name="Adams T.M."/>
            <person name="Armitage A.D."/>
            <person name="Sobczyk M.K."/>
            <person name="Bates H.J."/>
            <person name="Dunwell J.M."/>
            <person name="Nellist C.F."/>
            <person name="Harrison R.J."/>
        </authorList>
    </citation>
    <scope>NUCLEOTIDE SEQUENCE [LARGE SCALE GENOMIC DNA]</scope>
    <source>
        <strain evidence="2 3">SCRP249</strain>
        <strain evidence="1 4">SCRP324</strain>
    </source>
</reference>
<dbReference type="OrthoDB" id="125058at2759"/>
<gene>
    <name evidence="2" type="ORF">PR001_g28025</name>
    <name evidence="1" type="ORF">PR002_g28071</name>
</gene>
<evidence type="ECO:0000313" key="3">
    <source>
        <dbReference type="Proteomes" id="UP000429607"/>
    </source>
</evidence>
<dbReference type="Proteomes" id="UP000429607">
    <property type="component" value="Unassembled WGS sequence"/>
</dbReference>